<organism evidence="2 3">
    <name type="scientific">Arcanobacterium bovis</name>
    <dbReference type="NCBI Taxonomy" id="2529275"/>
    <lineage>
        <taxon>Bacteria</taxon>
        <taxon>Bacillati</taxon>
        <taxon>Actinomycetota</taxon>
        <taxon>Actinomycetes</taxon>
        <taxon>Actinomycetales</taxon>
        <taxon>Actinomycetaceae</taxon>
        <taxon>Arcanobacterium</taxon>
    </lineage>
</organism>
<reference evidence="2 3" key="1">
    <citation type="submission" date="2019-02" db="EMBL/GenBank/DDBJ databases">
        <title>Arcanobacterium bovis sp. nov., isolated from the milk of a cow with mastitis.</title>
        <authorList>
            <person name="Sammra O."/>
            <person name="Foster G."/>
            <person name="Hassan A."/>
            <person name="Alssahen M."/>
            <person name="Laemmler C."/>
            <person name="Borowiak M."/>
            <person name="Malorny B."/>
            <person name="Abdulmawjood A."/>
        </authorList>
    </citation>
    <scope>NUCLEOTIDE SEQUENCE [LARGE SCALE GENOMIC DNA]</scope>
    <source>
        <strain evidence="2 3">C605018/01/1</strain>
    </source>
</reference>
<dbReference type="RefSeq" id="WP_131279462.1">
    <property type="nucleotide sequence ID" value="NZ_JBHSLR010000009.1"/>
</dbReference>
<evidence type="ECO:0000256" key="1">
    <source>
        <dbReference type="SAM" id="Phobius"/>
    </source>
</evidence>
<keyword evidence="1" id="KW-1133">Transmembrane helix</keyword>
<protein>
    <submittedName>
        <fullName evidence="2">Uncharacterized protein</fullName>
    </submittedName>
</protein>
<accession>A0A4Q9V2L6</accession>
<name>A0A4Q9V2L6_9ACTO</name>
<feature type="transmembrane region" description="Helical" evidence="1">
    <location>
        <begin position="12"/>
        <end position="34"/>
    </location>
</feature>
<sequence length="105" mass="11855">MHTFGLTDTSTIIVVIVATVAIFGWTIFGLPSVWMRNTKRREILIQEGKSPRLPTWTFTTFHHFAQLISLLLCCIGAIAVVTILANRHTMMFPSWHALFTQLGIV</sequence>
<dbReference type="Proteomes" id="UP000293036">
    <property type="component" value="Unassembled WGS sequence"/>
</dbReference>
<comment type="caution">
    <text evidence="2">The sequence shown here is derived from an EMBL/GenBank/DDBJ whole genome shotgun (WGS) entry which is preliminary data.</text>
</comment>
<dbReference type="AlphaFoldDB" id="A0A4Q9V2L6"/>
<dbReference type="OrthoDB" id="9943207at2"/>
<evidence type="ECO:0000313" key="3">
    <source>
        <dbReference type="Proteomes" id="UP000293036"/>
    </source>
</evidence>
<keyword evidence="1" id="KW-0472">Membrane</keyword>
<dbReference type="EMBL" id="SJDT01000001">
    <property type="protein sequence ID" value="TBW23860.1"/>
    <property type="molecule type" value="Genomic_DNA"/>
</dbReference>
<keyword evidence="1" id="KW-0812">Transmembrane</keyword>
<evidence type="ECO:0000313" key="2">
    <source>
        <dbReference type="EMBL" id="TBW23860.1"/>
    </source>
</evidence>
<keyword evidence="3" id="KW-1185">Reference proteome</keyword>
<feature type="transmembrane region" description="Helical" evidence="1">
    <location>
        <begin position="64"/>
        <end position="85"/>
    </location>
</feature>
<gene>
    <name evidence="2" type="ORF">EZJ44_01650</name>
</gene>
<proteinExistence type="predicted"/>